<proteinExistence type="predicted"/>
<keyword evidence="3" id="KW-1185">Reference proteome</keyword>
<organism evidence="2 3">
    <name type="scientific">Ruminococcus turbiniformis</name>
    <dbReference type="NCBI Taxonomy" id="2881258"/>
    <lineage>
        <taxon>Bacteria</taxon>
        <taxon>Bacillati</taxon>
        <taxon>Bacillota</taxon>
        <taxon>Clostridia</taxon>
        <taxon>Eubacteriales</taxon>
        <taxon>Oscillospiraceae</taxon>
        <taxon>Ruminococcus</taxon>
    </lineage>
</organism>
<comment type="caution">
    <text evidence="2">The sequence shown here is derived from an EMBL/GenBank/DDBJ whole genome shotgun (WGS) entry which is preliminary data.</text>
</comment>
<dbReference type="RefSeq" id="WP_227709051.1">
    <property type="nucleotide sequence ID" value="NZ_JAJEQX010000047.1"/>
</dbReference>
<feature type="domain" description="Antitoxin SocA-like Panacea" evidence="1">
    <location>
        <begin position="30"/>
        <end position="115"/>
    </location>
</feature>
<evidence type="ECO:0000313" key="3">
    <source>
        <dbReference type="Proteomes" id="UP001198151"/>
    </source>
</evidence>
<dbReference type="Pfam" id="PF13274">
    <property type="entry name" value="SocA_Panacea"/>
    <property type="match status" value="1"/>
</dbReference>
<evidence type="ECO:0000313" key="2">
    <source>
        <dbReference type="EMBL" id="MCC2256071.1"/>
    </source>
</evidence>
<accession>A0ABS8G1H0</accession>
<evidence type="ECO:0000259" key="1">
    <source>
        <dbReference type="Pfam" id="PF13274"/>
    </source>
</evidence>
<dbReference type="EMBL" id="JAJEQX010000047">
    <property type="protein sequence ID" value="MCC2256071.1"/>
    <property type="molecule type" value="Genomic_DNA"/>
</dbReference>
<dbReference type="InterPro" id="IPR025272">
    <property type="entry name" value="SocA_Panacea"/>
</dbReference>
<reference evidence="2 3" key="1">
    <citation type="submission" date="2021-10" db="EMBL/GenBank/DDBJ databases">
        <title>Anaerobic single-cell dispensing facilitates the cultivation of human gut bacteria.</title>
        <authorList>
            <person name="Afrizal A."/>
        </authorList>
    </citation>
    <scope>NUCLEOTIDE SEQUENCE [LARGE SCALE GENOMIC DNA]</scope>
    <source>
        <strain evidence="2 3">CLA-AA-H200</strain>
    </source>
</reference>
<protein>
    <submittedName>
        <fullName evidence="2">DUF4065 domain-containing protein</fullName>
    </submittedName>
</protein>
<dbReference type="Proteomes" id="UP001198151">
    <property type="component" value="Unassembled WGS sequence"/>
</dbReference>
<sequence>MEKTLAVAKALYDMYSDRFHTNMDEMKMHKLMYFAQKESLMYNRTALFSEDFYGWKYGPVLKSVRHEYLTGNLFVDVTDTVSFSTKKLLRAVLERYGTVSSWKLSCLSHDEFSWKKARKGLGSSENGDVKLSLNAMMVDATRELAVRKAKEKQ</sequence>
<gene>
    <name evidence="2" type="ORF">LKD70_16905</name>
</gene>
<name>A0ABS8G1H0_9FIRM</name>